<dbReference type="InterPro" id="IPR001254">
    <property type="entry name" value="Trypsin_dom"/>
</dbReference>
<feature type="domain" description="Sushi" evidence="17">
    <location>
        <begin position="30"/>
        <end position="99"/>
    </location>
</feature>
<dbReference type="InterPro" id="IPR035976">
    <property type="entry name" value="Sushi/SCR/CCP_sf"/>
</dbReference>
<keyword evidence="8" id="KW-0049">Antioxidant</keyword>
<dbReference type="PANTHER" id="PTHR24255">
    <property type="entry name" value="COMPLEMENT COMPONENT 1, S SUBCOMPONENT-RELATED"/>
    <property type="match status" value="1"/>
</dbReference>
<evidence type="ECO:0000256" key="13">
    <source>
        <dbReference type="ARBA" id="ARBA00046627"/>
    </source>
</evidence>
<feature type="domain" description="Sushi" evidence="17">
    <location>
        <begin position="100"/>
        <end position="169"/>
    </location>
</feature>
<evidence type="ECO:0000256" key="8">
    <source>
        <dbReference type="ARBA" id="ARBA00022862"/>
    </source>
</evidence>
<dbReference type="SMART" id="SM00020">
    <property type="entry name" value="Tryp_SPc"/>
    <property type="match status" value="1"/>
</dbReference>
<evidence type="ECO:0000256" key="9">
    <source>
        <dbReference type="ARBA" id="ARBA00023022"/>
    </source>
</evidence>
<dbReference type="SMART" id="SM00032">
    <property type="entry name" value="CCP"/>
    <property type="match status" value="2"/>
</dbReference>
<dbReference type="CDD" id="cd00033">
    <property type="entry name" value="CCP"/>
    <property type="match status" value="2"/>
</dbReference>
<comment type="subcellular location">
    <subcellularLocation>
        <location evidence="1">Secreted</location>
    </subcellularLocation>
</comment>
<evidence type="ECO:0000256" key="10">
    <source>
        <dbReference type="ARBA" id="ARBA00023157"/>
    </source>
</evidence>
<dbReference type="PRINTS" id="PR00722">
    <property type="entry name" value="CHYMOTRYPSIN"/>
</dbReference>
<reference evidence="18" key="1">
    <citation type="submission" date="2010-06" db="EMBL/GenBank/DDBJ databases">
        <title>The MASP family of proteins arose early in gnathostome evolution.</title>
        <authorList>
            <person name="Dooley H."/>
            <person name="Buckingham E.B."/>
            <person name="Criscitiello M.F."/>
            <person name="Zhang Y.-A."/>
            <person name="Flajnik M.F."/>
        </authorList>
    </citation>
    <scope>NUCLEOTIDE SEQUENCE</scope>
</reference>
<evidence type="ECO:0000256" key="14">
    <source>
        <dbReference type="PROSITE-ProRule" id="PRU00302"/>
    </source>
</evidence>
<dbReference type="PANTHER" id="PTHR24255:SF27">
    <property type="entry name" value="HAPTOGLOBIN-RELATED PROTEIN"/>
    <property type="match status" value="1"/>
</dbReference>
<keyword evidence="6" id="KW-0721">Serine protease homolog</keyword>
<dbReference type="FunFam" id="2.40.10.10:FF:000068">
    <property type="entry name" value="transmembrane protease serine 2"/>
    <property type="match status" value="1"/>
</dbReference>
<comment type="function">
    <text evidence="12">As a result of hemolysis, hemoglobin is found to accumulate in the kidney and is secreted in the urine. Haptoglobin captures, and combines with free plasma hemoglobin to allow hepatic recycling of heme iron and to prevent kidney damage. Haptoglobin also acts as an antioxidant, has antibacterial activity and plays a role in modulating many aspects of the acute phase response. Hemoglobin/haptoglobin complexes are rapidly cleared by the macrophage CD163 scavenger receptor expressed on the surface of liver Kupfer cells through an endocytic lysosomal degradation pathway.</text>
</comment>
<evidence type="ECO:0000256" key="1">
    <source>
        <dbReference type="ARBA" id="ARBA00004613"/>
    </source>
</evidence>
<keyword evidence="7 14" id="KW-0768">Sushi</keyword>
<dbReference type="AlphaFoldDB" id="H9LEQ0"/>
<proteinExistence type="evidence at transcript level"/>
<dbReference type="InterPro" id="IPR043504">
    <property type="entry name" value="Peptidase_S1_PA_chymotrypsin"/>
</dbReference>
<keyword evidence="5" id="KW-0929">Antimicrobial</keyword>
<evidence type="ECO:0000256" key="12">
    <source>
        <dbReference type="ARBA" id="ARBA00025619"/>
    </source>
</evidence>
<evidence type="ECO:0000256" key="4">
    <source>
        <dbReference type="ARBA" id="ARBA00022525"/>
    </source>
</evidence>
<keyword evidence="3" id="KW-0011">Acute phase</keyword>
<keyword evidence="9" id="KW-0044">Antibiotic</keyword>
<dbReference type="SUPFAM" id="SSF50494">
    <property type="entry name" value="Trypsin-like serine proteases"/>
    <property type="match status" value="1"/>
</dbReference>
<feature type="signal peptide" evidence="15">
    <location>
        <begin position="1"/>
        <end position="20"/>
    </location>
</feature>
<dbReference type="PROSITE" id="PS50240">
    <property type="entry name" value="TRYPSIN_DOM"/>
    <property type="match status" value="1"/>
</dbReference>
<dbReference type="GO" id="GO:0004252">
    <property type="term" value="F:serine-type endopeptidase activity"/>
    <property type="evidence" value="ECO:0007669"/>
    <property type="project" value="InterPro"/>
</dbReference>
<feature type="chain" id="PRO_5003622104" description="Haptoglobin" evidence="15">
    <location>
        <begin position="21"/>
        <end position="429"/>
    </location>
</feature>
<evidence type="ECO:0000259" key="16">
    <source>
        <dbReference type="PROSITE" id="PS50240"/>
    </source>
</evidence>
<dbReference type="Gene3D" id="2.10.70.10">
    <property type="entry name" value="Complement Module, domain 1"/>
    <property type="match status" value="2"/>
</dbReference>
<name>H9LEQ0_GINCI</name>
<evidence type="ECO:0000256" key="15">
    <source>
        <dbReference type="SAM" id="SignalP"/>
    </source>
</evidence>
<keyword evidence="11" id="KW-0351">Hemoglobin-binding</keyword>
<evidence type="ECO:0000256" key="6">
    <source>
        <dbReference type="ARBA" id="ARBA00022542"/>
    </source>
</evidence>
<keyword evidence="4" id="KW-0964">Secreted</keyword>
<dbReference type="InterPro" id="IPR001314">
    <property type="entry name" value="Peptidase_S1A"/>
</dbReference>
<evidence type="ECO:0000256" key="2">
    <source>
        <dbReference type="ARBA" id="ARBA00014396"/>
    </source>
</evidence>
<protein>
    <recommendedName>
        <fullName evidence="2">Haptoglobin</fullName>
    </recommendedName>
</protein>
<dbReference type="FunFam" id="2.10.70.10:FF:000016">
    <property type="entry name" value="Mannan-binding lectin serine protease 1"/>
    <property type="match status" value="2"/>
</dbReference>
<dbReference type="GO" id="GO:0031638">
    <property type="term" value="P:zymogen activation"/>
    <property type="evidence" value="ECO:0007669"/>
    <property type="project" value="TreeGrafter"/>
</dbReference>
<dbReference type="PROSITE" id="PS50923">
    <property type="entry name" value="SUSHI"/>
    <property type="match status" value="2"/>
</dbReference>
<dbReference type="InterPro" id="IPR000436">
    <property type="entry name" value="Sushi_SCR_CCP_dom"/>
</dbReference>
<dbReference type="Pfam" id="PF00089">
    <property type="entry name" value="Trypsin"/>
    <property type="match status" value="1"/>
</dbReference>
<dbReference type="InterPro" id="IPR009003">
    <property type="entry name" value="Peptidase_S1_PA"/>
</dbReference>
<evidence type="ECO:0000313" key="18">
    <source>
        <dbReference type="EMBL" id="AEB61473.1"/>
    </source>
</evidence>
<feature type="domain" description="Peptidase S1" evidence="16">
    <location>
        <begin position="185"/>
        <end position="427"/>
    </location>
</feature>
<dbReference type="Gene3D" id="2.40.10.10">
    <property type="entry name" value="Trypsin-like serine proteases"/>
    <property type="match status" value="1"/>
</dbReference>
<evidence type="ECO:0000259" key="17">
    <source>
        <dbReference type="PROSITE" id="PS50923"/>
    </source>
</evidence>
<dbReference type="SUPFAM" id="SSF57535">
    <property type="entry name" value="Complement control module/SCR domain"/>
    <property type="match status" value="2"/>
</dbReference>
<evidence type="ECO:0000256" key="7">
    <source>
        <dbReference type="ARBA" id="ARBA00022659"/>
    </source>
</evidence>
<organism evidence="18">
    <name type="scientific">Ginglymostoma cirratum</name>
    <name type="common">Nurse shark</name>
    <name type="synonym">Squalus cirratus</name>
    <dbReference type="NCBI Taxonomy" id="7801"/>
    <lineage>
        <taxon>Eukaryota</taxon>
        <taxon>Metazoa</taxon>
        <taxon>Chordata</taxon>
        <taxon>Craniata</taxon>
        <taxon>Vertebrata</taxon>
        <taxon>Chondrichthyes</taxon>
        <taxon>Elasmobranchii</taxon>
        <taxon>Galeomorphii</taxon>
        <taxon>Galeoidea</taxon>
        <taxon>Orectolobiformes</taxon>
        <taxon>Ginglymostomatidae</taxon>
        <taxon>Ginglymostoma</taxon>
    </lineage>
</organism>
<keyword evidence="15" id="KW-0732">Signal</keyword>
<comment type="subunit">
    <text evidence="13">Tetramer of two alpha and two beta chains; disulfide-linked. The hemoglobin/haptoglobin complex is composed of a haptoglobin dimer bound to two hemoglobin alpha-beta dimers. Interacts with CD163. Interacts with ERGIC3.</text>
</comment>
<dbReference type="CDD" id="cd00190">
    <property type="entry name" value="Tryp_SPc"/>
    <property type="match status" value="1"/>
</dbReference>
<dbReference type="EMBL" id="HM566086">
    <property type="protein sequence ID" value="AEB61473.1"/>
    <property type="molecule type" value="mRNA"/>
</dbReference>
<dbReference type="Pfam" id="PF00084">
    <property type="entry name" value="Sushi"/>
    <property type="match status" value="2"/>
</dbReference>
<sequence length="429" mass="48078">MGSLSLQLVLLCTLLGCTLQDHVETDHSKVHCGVPVNITHGHYEYLTHHDEDTYLTVIRYVCDAPIYHLEHPEDATFVCTDDNQWTNAKLKHKLPECHKVACGKPPAVDHGHFEYITTFGVDNYLSAVKYTCDDNYHERDFSDEGVYVCTIDGKWRNTDLGYEFPTCEKVVCGRPIVPLEQHQRVVGGHLVHNGATPWTVLMLGPSGTVVDGTLIDHHWVLTSAHALHFLNLSREELKEKLRVYVGIEDAREITAAHQVHVEDVHYHPRMRDAYVYRNDIALVKLKEDVHFSNHIMPACLPAHDYAEEGKTGHVAGWGVEGTGETSRANHLHWVSLAVANTTLCQAFFNEHHPGLFPADAPDQFCTQSLSDGHNVCPGDHGAALLVRDGDDYYAAGVLSYDEGCAGEVYAVYTDVHHYLKWIDGIIHPQ</sequence>
<evidence type="ECO:0000256" key="5">
    <source>
        <dbReference type="ARBA" id="ARBA00022529"/>
    </source>
</evidence>
<evidence type="ECO:0000256" key="11">
    <source>
        <dbReference type="ARBA" id="ARBA00023227"/>
    </source>
</evidence>
<comment type="caution">
    <text evidence="14">Lacks conserved residue(s) required for the propagation of feature annotation.</text>
</comment>
<keyword evidence="10" id="KW-1015">Disulfide bond</keyword>
<accession>H9LEQ0</accession>
<dbReference type="GO" id="GO:0072562">
    <property type="term" value="C:blood microparticle"/>
    <property type="evidence" value="ECO:0007669"/>
    <property type="project" value="TreeGrafter"/>
</dbReference>
<evidence type="ECO:0000256" key="3">
    <source>
        <dbReference type="ARBA" id="ARBA00022486"/>
    </source>
</evidence>